<feature type="region of interest" description="Disordered" evidence="1">
    <location>
        <begin position="122"/>
        <end position="147"/>
    </location>
</feature>
<reference evidence="4" key="1">
    <citation type="journal article" date="2020" name="Syst. Appl. Microbiol.">
        <title>Streptomyces alkaliterrae sp. nov., isolated from an alkaline soil, and emended descriptions of Streptomyces alkaliphilus, Streptomyces calidiresistens and Streptomyces durbertensis.</title>
        <authorList>
            <person name="Swiecimska M."/>
            <person name="Golinska P."/>
            <person name="Nouioui I."/>
            <person name="Wypij M."/>
            <person name="Rai M."/>
            <person name="Sangal V."/>
            <person name="Goodfellow M."/>
        </authorList>
    </citation>
    <scope>NUCLEOTIDE SEQUENCE [LARGE SCALE GENOMIC DNA]</scope>
    <source>
        <strain evidence="4">DSM 104538</strain>
    </source>
</reference>
<evidence type="ECO:0000313" key="4">
    <source>
        <dbReference type="Proteomes" id="UP000766698"/>
    </source>
</evidence>
<keyword evidence="4" id="KW-1185">Reference proteome</keyword>
<keyword evidence="2" id="KW-0812">Transmembrane</keyword>
<keyword evidence="2" id="KW-0472">Membrane</keyword>
<feature type="compositionally biased region" description="Gly residues" evidence="1">
    <location>
        <begin position="12"/>
        <end position="25"/>
    </location>
</feature>
<dbReference type="EMBL" id="WMLF01000928">
    <property type="protein sequence ID" value="MBB1247302.1"/>
    <property type="molecule type" value="Genomic_DNA"/>
</dbReference>
<feature type="compositionally biased region" description="Basic and acidic residues" evidence="1">
    <location>
        <begin position="63"/>
        <end position="73"/>
    </location>
</feature>
<feature type="non-terminal residue" evidence="3">
    <location>
        <position position="1"/>
    </location>
</feature>
<feature type="transmembrane region" description="Helical" evidence="2">
    <location>
        <begin position="81"/>
        <end position="113"/>
    </location>
</feature>
<feature type="compositionally biased region" description="Gly residues" evidence="1">
    <location>
        <begin position="46"/>
        <end position="62"/>
    </location>
</feature>
<keyword evidence="2" id="KW-1133">Transmembrane helix</keyword>
<evidence type="ECO:0000256" key="1">
    <source>
        <dbReference type="SAM" id="MobiDB-lite"/>
    </source>
</evidence>
<protein>
    <submittedName>
        <fullName evidence="3">Uncharacterized protein</fullName>
    </submittedName>
</protein>
<accession>A0ABR6EPN0</accession>
<proteinExistence type="predicted"/>
<organism evidence="3 4">
    <name type="scientific">Streptomyces durbertensis</name>
    <dbReference type="NCBI Taxonomy" id="2448886"/>
    <lineage>
        <taxon>Bacteria</taxon>
        <taxon>Bacillati</taxon>
        <taxon>Actinomycetota</taxon>
        <taxon>Actinomycetes</taxon>
        <taxon>Kitasatosporales</taxon>
        <taxon>Streptomycetaceae</taxon>
        <taxon>Streptomyces</taxon>
    </lineage>
</organism>
<name>A0ABR6EPN0_9ACTN</name>
<comment type="caution">
    <text evidence="3">The sequence shown here is derived from an EMBL/GenBank/DDBJ whole genome shotgun (WGS) entry which is preliminary data.</text>
</comment>
<evidence type="ECO:0000313" key="3">
    <source>
        <dbReference type="EMBL" id="MBB1247302.1"/>
    </source>
</evidence>
<evidence type="ECO:0000256" key="2">
    <source>
        <dbReference type="SAM" id="Phobius"/>
    </source>
</evidence>
<gene>
    <name evidence="3" type="ORF">GL263_27710</name>
</gene>
<sequence length="182" mass="18969">NPENPENEARGDGQGNGQGEGGGRNGSDRPATPWGRQWSSRQPGRSDGGFGSGPGNGDGNGGRPDRRRWDPKDPAQRHARYALLAGMWGFFFALFNLPPVALLLGALSLYWGISALRGAPGVPREGGTAADGGTPPGPSGERPRAGRQQVTAASVGLVVGSLALLVVASTFALQLVYKDYYD</sequence>
<feature type="region of interest" description="Disordered" evidence="1">
    <location>
        <begin position="1"/>
        <end position="73"/>
    </location>
</feature>
<feature type="non-terminal residue" evidence="3">
    <location>
        <position position="182"/>
    </location>
</feature>
<feature type="transmembrane region" description="Helical" evidence="2">
    <location>
        <begin position="152"/>
        <end position="177"/>
    </location>
</feature>
<dbReference type="Proteomes" id="UP000766698">
    <property type="component" value="Unassembled WGS sequence"/>
</dbReference>